<accession>A0A5U9KG60</accession>
<gene>
    <name evidence="1" type="ORF">DRV16_24890</name>
</gene>
<name>A0A5U9KG60_SALIN</name>
<proteinExistence type="predicted"/>
<reference evidence="1" key="1">
    <citation type="submission" date="2018-07" db="EMBL/GenBank/DDBJ databases">
        <authorList>
            <person name="Ashton P.M."/>
            <person name="Dallman T."/>
            <person name="Nair S."/>
            <person name="De Pinna E."/>
            <person name="Peters T."/>
            <person name="Grant K."/>
        </authorList>
    </citation>
    <scope>NUCLEOTIDE SEQUENCE</scope>
    <source>
        <strain evidence="1">505460</strain>
    </source>
</reference>
<feature type="non-terminal residue" evidence="1">
    <location>
        <position position="1"/>
    </location>
</feature>
<evidence type="ECO:0000313" key="1">
    <source>
        <dbReference type="EMBL" id="EBS2524925.1"/>
    </source>
</evidence>
<sequence>KNRILLRENNARLQDSGKQLNKNNVCRSFYISLNGRPDKRERHPTSCRLIDERVQFCPKRLMIILQVK</sequence>
<comment type="caution">
    <text evidence="1">The sequence shown here is derived from an EMBL/GenBank/DDBJ whole genome shotgun (WGS) entry which is preliminary data.</text>
</comment>
<protein>
    <submittedName>
        <fullName evidence="1">Uncharacterized protein</fullName>
    </submittedName>
</protein>
<dbReference type="EMBL" id="AAGUXB010000164">
    <property type="protein sequence ID" value="EBS2524925.1"/>
    <property type="molecule type" value="Genomic_DNA"/>
</dbReference>
<organism evidence="1">
    <name type="scientific">Salmonella infantis</name>
    <dbReference type="NCBI Taxonomy" id="595"/>
    <lineage>
        <taxon>Bacteria</taxon>
        <taxon>Pseudomonadati</taxon>
        <taxon>Pseudomonadota</taxon>
        <taxon>Gammaproteobacteria</taxon>
        <taxon>Enterobacterales</taxon>
        <taxon>Enterobacteriaceae</taxon>
        <taxon>Salmonella</taxon>
    </lineage>
</organism>
<dbReference type="AlphaFoldDB" id="A0A5U9KG60"/>